<gene>
    <name evidence="2" type="ORF">E0L32_007498</name>
</gene>
<keyword evidence="3" id="KW-1185">Reference proteome</keyword>
<evidence type="ECO:0000256" key="1">
    <source>
        <dbReference type="SAM" id="MobiDB-lite"/>
    </source>
</evidence>
<dbReference type="InterPro" id="IPR025533">
    <property type="entry name" value="DUF4419"/>
</dbReference>
<dbReference type="InParanoid" id="A0A507B3Y4"/>
<dbReference type="EMBL" id="SKBQ01000046">
    <property type="protein sequence ID" value="TPX11761.1"/>
    <property type="molecule type" value="Genomic_DNA"/>
</dbReference>
<reference evidence="2 3" key="1">
    <citation type="submission" date="2019-06" db="EMBL/GenBank/DDBJ databases">
        <title>Draft genome sequence of the filamentous fungus Phialemoniopsis curvata isolated from diesel fuel.</title>
        <authorList>
            <person name="Varaljay V.A."/>
            <person name="Lyon W.J."/>
            <person name="Crouch A.L."/>
            <person name="Drake C.E."/>
            <person name="Hollomon J.M."/>
            <person name="Nadeau L.J."/>
            <person name="Nunn H.S."/>
            <person name="Stevenson B.S."/>
            <person name="Bojanowski C.L."/>
            <person name="Crookes-Goodson W.J."/>
        </authorList>
    </citation>
    <scope>NUCLEOTIDE SEQUENCE [LARGE SCALE GENOMIC DNA]</scope>
    <source>
        <strain evidence="2 3">D216</strain>
    </source>
</reference>
<evidence type="ECO:0000313" key="3">
    <source>
        <dbReference type="Proteomes" id="UP000319257"/>
    </source>
</evidence>
<evidence type="ECO:0000313" key="2">
    <source>
        <dbReference type="EMBL" id="TPX11761.1"/>
    </source>
</evidence>
<dbReference type="RefSeq" id="XP_030993472.1">
    <property type="nucleotide sequence ID" value="XM_031142249.1"/>
</dbReference>
<name>A0A507B3Y4_9PEZI</name>
<feature type="region of interest" description="Disordered" evidence="1">
    <location>
        <begin position="14"/>
        <end position="39"/>
    </location>
</feature>
<dbReference type="Pfam" id="PF14388">
    <property type="entry name" value="DUF4419"/>
    <property type="match status" value="1"/>
</dbReference>
<accession>A0A507B3Y4</accession>
<dbReference type="PANTHER" id="PTHR31252">
    <property type="entry name" value="DUF4419 DOMAIN-CONTAINING PROTEIN"/>
    <property type="match status" value="1"/>
</dbReference>
<dbReference type="GeneID" id="41974945"/>
<sequence>MPVTIKVANHEASRIRTDGETSSAESILDSLSKPGDSTRGTLIQSSFDKEIEPVMQPSRNGFLFSVTHAYNNHHHLVIRPDDVWLAITTQFSSYVNAHAEELRGSFVNFEGQKTLVIEYENSTRFTVDYADFAHRINDLLEANIVDPGLRQWITPSFTTTTQLDKTVAAIVMMGTLQKYFKYISMCSCGIPSVTLLGERADYEQILGRLDRLCQYGEEPTEFCRLLKPVLQNFVRTFDEPDHAEVLCFWQRICDYTSGSGISYYSGWITAFCFWSNEGRAQLANRWTQEVGGQEYAVVDAQNIPSGFTKVPVHINDNGEEVEAEMVAGSVGITCTSSGRELVRNPYLDPEGVTIGLDTMQPQSGWFIYEKE</sequence>
<comment type="caution">
    <text evidence="2">The sequence shown here is derived from an EMBL/GenBank/DDBJ whole genome shotgun (WGS) entry which is preliminary data.</text>
</comment>
<dbReference type="AlphaFoldDB" id="A0A507B3Y4"/>
<organism evidence="2 3">
    <name type="scientific">Thyridium curvatum</name>
    <dbReference type="NCBI Taxonomy" id="1093900"/>
    <lineage>
        <taxon>Eukaryota</taxon>
        <taxon>Fungi</taxon>
        <taxon>Dikarya</taxon>
        <taxon>Ascomycota</taxon>
        <taxon>Pezizomycotina</taxon>
        <taxon>Sordariomycetes</taxon>
        <taxon>Sordariomycetidae</taxon>
        <taxon>Thyridiales</taxon>
        <taxon>Thyridiaceae</taxon>
        <taxon>Thyridium</taxon>
    </lineage>
</organism>
<dbReference type="Proteomes" id="UP000319257">
    <property type="component" value="Unassembled WGS sequence"/>
</dbReference>
<protein>
    <submittedName>
        <fullName evidence="2">Uncharacterized protein</fullName>
    </submittedName>
</protein>
<proteinExistence type="predicted"/>
<dbReference type="PANTHER" id="PTHR31252:SF11">
    <property type="entry name" value="DUF4419 DOMAIN-CONTAINING PROTEIN"/>
    <property type="match status" value="1"/>
</dbReference>
<dbReference type="OrthoDB" id="9978173at2759"/>